<dbReference type="WBParaSite" id="PS1159_v2.g11690.t1">
    <property type="protein sequence ID" value="PS1159_v2.g11690.t1"/>
    <property type="gene ID" value="PS1159_v2.g11690"/>
</dbReference>
<accession>A0AC35EZN7</accession>
<organism evidence="1 2">
    <name type="scientific">Panagrolaimus sp. PS1159</name>
    <dbReference type="NCBI Taxonomy" id="55785"/>
    <lineage>
        <taxon>Eukaryota</taxon>
        <taxon>Metazoa</taxon>
        <taxon>Ecdysozoa</taxon>
        <taxon>Nematoda</taxon>
        <taxon>Chromadorea</taxon>
        <taxon>Rhabditida</taxon>
        <taxon>Tylenchina</taxon>
        <taxon>Panagrolaimomorpha</taxon>
        <taxon>Panagrolaimoidea</taxon>
        <taxon>Panagrolaimidae</taxon>
        <taxon>Panagrolaimus</taxon>
    </lineage>
</organism>
<evidence type="ECO:0000313" key="2">
    <source>
        <dbReference type="WBParaSite" id="PS1159_v2.g11690.t1"/>
    </source>
</evidence>
<dbReference type="Proteomes" id="UP000887580">
    <property type="component" value="Unplaced"/>
</dbReference>
<proteinExistence type="predicted"/>
<evidence type="ECO:0000313" key="1">
    <source>
        <dbReference type="Proteomes" id="UP000887580"/>
    </source>
</evidence>
<sequence length="252" mass="28656">MPDYEFDLHILEMWHKKFTFNDYRKVTSSGSLKFIELSLCEIKNSDGTVVTTDKLLEGLPHLQEFKLACLNPLTFQSDTVQHLKGNKNILIPLSETTILRKICSNKRFSDVHFISSDDTQIQSHRCIVAAYSDVFAKIFDESSEIPVKINAKDFDANTILSAINFLHGKSPAINGKEMEVFKFSVKYGIQALNEACVSYFEESVDSKNVCEYIQIANSTNLANLKEKCLHILVEKKKEIDSTKVAELPKYPF</sequence>
<name>A0AC35EZN7_9BILA</name>
<protein>
    <submittedName>
        <fullName evidence="2">BTB domain-containing protein</fullName>
    </submittedName>
</protein>
<reference evidence="2" key="1">
    <citation type="submission" date="2022-11" db="UniProtKB">
        <authorList>
            <consortium name="WormBaseParasite"/>
        </authorList>
    </citation>
    <scope>IDENTIFICATION</scope>
</reference>